<feature type="transmembrane region" description="Helical" evidence="5">
    <location>
        <begin position="87"/>
        <end position="106"/>
    </location>
</feature>
<dbReference type="Proteomes" id="UP001344906">
    <property type="component" value="Unassembled WGS sequence"/>
</dbReference>
<dbReference type="Gene3D" id="1.20.1720.10">
    <property type="entry name" value="Multidrug resistance protein D"/>
    <property type="match status" value="1"/>
</dbReference>
<feature type="transmembrane region" description="Helical" evidence="5">
    <location>
        <begin position="387"/>
        <end position="411"/>
    </location>
</feature>
<evidence type="ECO:0000256" key="3">
    <source>
        <dbReference type="ARBA" id="ARBA00022989"/>
    </source>
</evidence>
<feature type="transmembrane region" description="Helical" evidence="5">
    <location>
        <begin position="298"/>
        <end position="321"/>
    </location>
</feature>
<keyword evidence="2 5" id="KW-0812">Transmembrane</keyword>
<dbReference type="Pfam" id="PF07690">
    <property type="entry name" value="MFS_1"/>
    <property type="match status" value="1"/>
</dbReference>
<proteinExistence type="predicted"/>
<feature type="transmembrane region" description="Helical" evidence="5">
    <location>
        <begin position="112"/>
        <end position="133"/>
    </location>
</feature>
<dbReference type="SUPFAM" id="SSF103473">
    <property type="entry name" value="MFS general substrate transporter"/>
    <property type="match status" value="1"/>
</dbReference>
<comment type="subcellular location">
    <subcellularLocation>
        <location evidence="1">Cell membrane</location>
        <topology evidence="1">Multi-pass membrane protein</topology>
    </subcellularLocation>
</comment>
<feature type="transmembrane region" description="Helical" evidence="5">
    <location>
        <begin position="333"/>
        <end position="355"/>
    </location>
</feature>
<dbReference type="PROSITE" id="PS50850">
    <property type="entry name" value="MFS"/>
    <property type="match status" value="1"/>
</dbReference>
<dbReference type="InterPro" id="IPR005829">
    <property type="entry name" value="Sugar_transporter_CS"/>
</dbReference>
<name>A0ABQ6G4X0_9CHLR</name>
<dbReference type="PROSITE" id="PS00216">
    <property type="entry name" value="SUGAR_TRANSPORT_1"/>
    <property type="match status" value="1"/>
</dbReference>
<sequence>MQSTETTSQGGGRLRGFALFSVLAALMLTLLLEALDQTVVGTALPRIIGSLNGFDRYTWVVNAYILASVTMVPIVGKLSDQFGRKWFLLAGAFVFLVGSILSGAAQTMNELIAFRALQGLGGGMGIALVFTVVGDIFTPAERARWQGIFGVVYGFSNLVGPAIGGWLTDHGPILGSLVSDATRWRWVFYINVPVGLLALLALLVYLPSDISQRTSTHTGWAAIRRVDWLGALLVSSATVGLLLGLTWGSNAIYAWNSAQVIGVLVASGLLYVLFFIVERLASEPVLPLDLFRNRVFSMALLLSFLQLMVLIGLTLYLPLFLQGVLGVSATNSGAAITPLTLSTVAGSAIASILVARFLRYRLVSIVSALIMTVGLLLLTRISTTISLFEMIIFMVITGLGLGPFFSVLQLAAQNSIPRNRLGVGTAAVRFVG</sequence>
<dbReference type="Gene3D" id="1.20.1250.20">
    <property type="entry name" value="MFS general substrate transporter like domains"/>
    <property type="match status" value="1"/>
</dbReference>
<dbReference type="EMBL" id="BSRI01000002">
    <property type="protein sequence ID" value="GLV60311.1"/>
    <property type="molecule type" value="Genomic_DNA"/>
</dbReference>
<dbReference type="InterPro" id="IPR011701">
    <property type="entry name" value="MFS"/>
</dbReference>
<dbReference type="InterPro" id="IPR036259">
    <property type="entry name" value="MFS_trans_sf"/>
</dbReference>
<evidence type="ECO:0000256" key="5">
    <source>
        <dbReference type="SAM" id="Phobius"/>
    </source>
</evidence>
<dbReference type="PRINTS" id="PR01036">
    <property type="entry name" value="TCRTETB"/>
</dbReference>
<evidence type="ECO:0000256" key="1">
    <source>
        <dbReference type="ARBA" id="ARBA00004651"/>
    </source>
</evidence>
<dbReference type="RefSeq" id="WP_338257346.1">
    <property type="nucleotide sequence ID" value="NZ_BSRI01000002.1"/>
</dbReference>
<dbReference type="PANTHER" id="PTHR23501">
    <property type="entry name" value="MAJOR FACILITATOR SUPERFAMILY"/>
    <property type="match status" value="1"/>
</dbReference>
<keyword evidence="3 5" id="KW-1133">Transmembrane helix</keyword>
<feature type="transmembrane region" description="Helical" evidence="5">
    <location>
        <begin position="145"/>
        <end position="166"/>
    </location>
</feature>
<feature type="transmembrane region" description="Helical" evidence="5">
    <location>
        <begin position="186"/>
        <end position="206"/>
    </location>
</feature>
<keyword evidence="4 5" id="KW-0472">Membrane</keyword>
<evidence type="ECO:0000313" key="7">
    <source>
        <dbReference type="EMBL" id="GLV60311.1"/>
    </source>
</evidence>
<gene>
    <name evidence="7" type="ORF">KDH_71310</name>
</gene>
<organism evidence="7 8">
    <name type="scientific">Dictyobacter halimunensis</name>
    <dbReference type="NCBI Taxonomy" id="3026934"/>
    <lineage>
        <taxon>Bacteria</taxon>
        <taxon>Bacillati</taxon>
        <taxon>Chloroflexota</taxon>
        <taxon>Ktedonobacteria</taxon>
        <taxon>Ktedonobacterales</taxon>
        <taxon>Dictyobacteraceae</taxon>
        <taxon>Dictyobacter</taxon>
    </lineage>
</organism>
<evidence type="ECO:0000259" key="6">
    <source>
        <dbReference type="PROSITE" id="PS50850"/>
    </source>
</evidence>
<comment type="caution">
    <text evidence="7">The sequence shown here is derived from an EMBL/GenBank/DDBJ whole genome shotgun (WGS) entry which is preliminary data.</text>
</comment>
<evidence type="ECO:0000313" key="8">
    <source>
        <dbReference type="Proteomes" id="UP001344906"/>
    </source>
</evidence>
<feature type="transmembrane region" description="Helical" evidence="5">
    <location>
        <begin position="226"/>
        <end position="247"/>
    </location>
</feature>
<evidence type="ECO:0000256" key="4">
    <source>
        <dbReference type="ARBA" id="ARBA00023136"/>
    </source>
</evidence>
<feature type="transmembrane region" description="Helical" evidence="5">
    <location>
        <begin position="362"/>
        <end position="381"/>
    </location>
</feature>
<feature type="transmembrane region" description="Helical" evidence="5">
    <location>
        <begin position="253"/>
        <end position="277"/>
    </location>
</feature>
<dbReference type="InterPro" id="IPR020846">
    <property type="entry name" value="MFS_dom"/>
</dbReference>
<feature type="transmembrane region" description="Helical" evidence="5">
    <location>
        <begin position="57"/>
        <end position="75"/>
    </location>
</feature>
<accession>A0ABQ6G4X0</accession>
<dbReference type="PANTHER" id="PTHR23501:SF197">
    <property type="entry name" value="COMD"/>
    <property type="match status" value="1"/>
</dbReference>
<keyword evidence="8" id="KW-1185">Reference proteome</keyword>
<evidence type="ECO:0000256" key="2">
    <source>
        <dbReference type="ARBA" id="ARBA00022692"/>
    </source>
</evidence>
<protein>
    <recommendedName>
        <fullName evidence="6">Major facilitator superfamily (MFS) profile domain-containing protein</fullName>
    </recommendedName>
</protein>
<feature type="domain" description="Major facilitator superfamily (MFS) profile" evidence="6">
    <location>
        <begin position="22"/>
        <end position="432"/>
    </location>
</feature>
<reference evidence="7 8" key="1">
    <citation type="submission" date="2023-02" db="EMBL/GenBank/DDBJ databases">
        <title>Dictyobacter halimunensis sp. nov., a new member of the class Ktedonobacteria from forest soil in a geothermal area.</title>
        <authorList>
            <person name="Rachmania M.K."/>
            <person name="Ningsih F."/>
            <person name="Sakai Y."/>
            <person name="Yabe S."/>
            <person name="Yokota A."/>
            <person name="Sjamsuridzal W."/>
        </authorList>
    </citation>
    <scope>NUCLEOTIDE SEQUENCE [LARGE SCALE GENOMIC DNA]</scope>
    <source>
        <strain evidence="7 8">S3.2.2.5</strain>
    </source>
</reference>